<dbReference type="PRINTS" id="PR00463">
    <property type="entry name" value="EP450I"/>
</dbReference>
<gene>
    <name evidence="14" type="ORF">K2173_004855</name>
</gene>
<evidence type="ECO:0008006" key="16">
    <source>
        <dbReference type="Google" id="ProtNLM"/>
    </source>
</evidence>
<evidence type="ECO:0000256" key="1">
    <source>
        <dbReference type="ARBA" id="ARBA00004167"/>
    </source>
</evidence>
<dbReference type="Gene3D" id="1.10.630.10">
    <property type="entry name" value="Cytochrome P450"/>
    <property type="match status" value="1"/>
</dbReference>
<keyword evidence="5 11" id="KW-0479">Metal-binding</keyword>
<keyword evidence="10 13" id="KW-0472">Membrane</keyword>
<dbReference type="Proteomes" id="UP001159364">
    <property type="component" value="Linkage Group LG08"/>
</dbReference>
<proteinExistence type="inferred from homology"/>
<dbReference type="PANTHER" id="PTHR24282">
    <property type="entry name" value="CYTOCHROME P450 FAMILY MEMBER"/>
    <property type="match status" value="1"/>
</dbReference>
<dbReference type="InterPro" id="IPR050665">
    <property type="entry name" value="Cytochrome_P450_Monooxygen"/>
</dbReference>
<feature type="binding site" description="axial binding residue" evidence="11">
    <location>
        <position position="462"/>
    </location>
    <ligand>
        <name>heme</name>
        <dbReference type="ChEBI" id="CHEBI:30413"/>
    </ligand>
    <ligandPart>
        <name>Fe</name>
        <dbReference type="ChEBI" id="CHEBI:18248"/>
    </ligandPart>
</feature>
<dbReference type="InterPro" id="IPR002401">
    <property type="entry name" value="Cyt_P450_E_grp-I"/>
</dbReference>
<dbReference type="InterPro" id="IPR036396">
    <property type="entry name" value="Cyt_P450_sf"/>
</dbReference>
<evidence type="ECO:0000313" key="14">
    <source>
        <dbReference type="EMBL" id="KAJ8898714.1"/>
    </source>
</evidence>
<dbReference type="GO" id="GO:0004497">
    <property type="term" value="F:monooxygenase activity"/>
    <property type="evidence" value="ECO:0007669"/>
    <property type="project" value="UniProtKB-KW"/>
</dbReference>
<dbReference type="AlphaFoldDB" id="A0AAV8U8B1"/>
<evidence type="ECO:0000256" key="3">
    <source>
        <dbReference type="ARBA" id="ARBA00022617"/>
    </source>
</evidence>
<keyword evidence="8 11" id="KW-0408">Iron</keyword>
<keyword evidence="9 12" id="KW-0503">Monooxygenase</keyword>
<dbReference type="FunFam" id="1.10.630.10:FF:000029">
    <property type="entry name" value="Cytochrome P450 734A1"/>
    <property type="match status" value="1"/>
</dbReference>
<evidence type="ECO:0000256" key="10">
    <source>
        <dbReference type="ARBA" id="ARBA00023136"/>
    </source>
</evidence>
<comment type="cofactor">
    <cofactor evidence="11">
        <name>heme</name>
        <dbReference type="ChEBI" id="CHEBI:30413"/>
    </cofactor>
</comment>
<evidence type="ECO:0000256" key="11">
    <source>
        <dbReference type="PIRSR" id="PIRSR602401-1"/>
    </source>
</evidence>
<dbReference type="GO" id="GO:0020037">
    <property type="term" value="F:heme binding"/>
    <property type="evidence" value="ECO:0007669"/>
    <property type="project" value="InterPro"/>
</dbReference>
<dbReference type="PRINTS" id="PR00385">
    <property type="entry name" value="P450"/>
</dbReference>
<sequence length="516" mass="58955">MGNLGVVMVALVVVLVTLIWELLKVAVWRPYVVTKMFEKQGVRGPAYKFLYGSITEMKTLEQKVSRLALDINSNDIIPKVFPHYHKWSSEYGNTLLYWHETQPRVVIADADLAKQILSNKFGFYVKPEIRPSIIKLIGKGLIFVEGMDWARHRRILNPAFSMDKLKVMVKRISKCTIKMLEEWKAQAMVAEDLCVKIKINENFNKLTADIISHTSFGSSYVQGMEAFKAQEELQRCCAASATNIFIPGSQYLPTPSNIRIWKLDRKLKRTLEQIVSNRLKSLATKNSEVDYVDDLLGLMIGASRNSDELNMYEIMEECKTFFFAGHETTSNLLTWTLFLLSKHQDWQDRLREEVFIECGTAIPDADMLTKLKLVNMVLLESLRLYGPVTELGRQATRDMKLGNLLIPKNTYLMINIAAIHRNRSYWGDDAHEFNPLRFKDGVSKAATHPNAFIAFSIGPRVCIGQNFAMLEAKTVLTLLLQRFRFTLASEYKHAPLNILTLQPQFGLPVLARPLQV</sequence>
<name>A0AAV8U8B1_9ROSI</name>
<evidence type="ECO:0000313" key="15">
    <source>
        <dbReference type="Proteomes" id="UP001159364"/>
    </source>
</evidence>
<dbReference type="SUPFAM" id="SSF48264">
    <property type="entry name" value="Cytochrome P450"/>
    <property type="match status" value="1"/>
</dbReference>
<dbReference type="GO" id="GO:0005506">
    <property type="term" value="F:iron ion binding"/>
    <property type="evidence" value="ECO:0007669"/>
    <property type="project" value="InterPro"/>
</dbReference>
<dbReference type="GO" id="GO:0016705">
    <property type="term" value="F:oxidoreductase activity, acting on paired donors, with incorporation or reduction of molecular oxygen"/>
    <property type="evidence" value="ECO:0007669"/>
    <property type="project" value="InterPro"/>
</dbReference>
<evidence type="ECO:0000256" key="9">
    <source>
        <dbReference type="ARBA" id="ARBA00023033"/>
    </source>
</evidence>
<keyword evidence="15" id="KW-1185">Reference proteome</keyword>
<comment type="caution">
    <text evidence="14">The sequence shown here is derived from an EMBL/GenBank/DDBJ whole genome shotgun (WGS) entry which is preliminary data.</text>
</comment>
<keyword evidence="3 11" id="KW-0349">Heme</keyword>
<evidence type="ECO:0000256" key="13">
    <source>
        <dbReference type="SAM" id="Phobius"/>
    </source>
</evidence>
<comment type="similarity">
    <text evidence="2 12">Belongs to the cytochrome P450 family.</text>
</comment>
<evidence type="ECO:0000256" key="4">
    <source>
        <dbReference type="ARBA" id="ARBA00022692"/>
    </source>
</evidence>
<organism evidence="14 15">
    <name type="scientific">Erythroxylum novogranatense</name>
    <dbReference type="NCBI Taxonomy" id="1862640"/>
    <lineage>
        <taxon>Eukaryota</taxon>
        <taxon>Viridiplantae</taxon>
        <taxon>Streptophyta</taxon>
        <taxon>Embryophyta</taxon>
        <taxon>Tracheophyta</taxon>
        <taxon>Spermatophyta</taxon>
        <taxon>Magnoliopsida</taxon>
        <taxon>eudicotyledons</taxon>
        <taxon>Gunneridae</taxon>
        <taxon>Pentapetalae</taxon>
        <taxon>rosids</taxon>
        <taxon>fabids</taxon>
        <taxon>Malpighiales</taxon>
        <taxon>Erythroxylaceae</taxon>
        <taxon>Erythroxylum</taxon>
    </lineage>
</organism>
<evidence type="ECO:0000256" key="8">
    <source>
        <dbReference type="ARBA" id="ARBA00023004"/>
    </source>
</evidence>
<keyword evidence="6 13" id="KW-1133">Transmembrane helix</keyword>
<dbReference type="InterPro" id="IPR001128">
    <property type="entry name" value="Cyt_P450"/>
</dbReference>
<feature type="transmembrane region" description="Helical" evidence="13">
    <location>
        <begin position="6"/>
        <end position="27"/>
    </location>
</feature>
<reference evidence="14 15" key="1">
    <citation type="submission" date="2021-09" db="EMBL/GenBank/DDBJ databases">
        <title>Genomic insights and catalytic innovation underlie evolution of tropane alkaloids biosynthesis.</title>
        <authorList>
            <person name="Wang Y.-J."/>
            <person name="Tian T."/>
            <person name="Huang J.-P."/>
            <person name="Huang S.-X."/>
        </authorList>
    </citation>
    <scope>NUCLEOTIDE SEQUENCE [LARGE SCALE GENOMIC DNA]</scope>
    <source>
        <strain evidence="14">KIB-2018</strain>
        <tissue evidence="14">Leaf</tissue>
    </source>
</reference>
<evidence type="ECO:0000256" key="7">
    <source>
        <dbReference type="ARBA" id="ARBA00023002"/>
    </source>
</evidence>
<comment type="subcellular location">
    <subcellularLocation>
        <location evidence="1">Membrane</location>
        <topology evidence="1">Single-pass membrane protein</topology>
    </subcellularLocation>
</comment>
<keyword evidence="7 12" id="KW-0560">Oxidoreductase</keyword>
<dbReference type="EMBL" id="JAIWQS010000008">
    <property type="protein sequence ID" value="KAJ8898714.1"/>
    <property type="molecule type" value="Genomic_DNA"/>
</dbReference>
<evidence type="ECO:0000256" key="5">
    <source>
        <dbReference type="ARBA" id="ARBA00022723"/>
    </source>
</evidence>
<protein>
    <recommendedName>
        <fullName evidence="16">Cytochrome P450</fullName>
    </recommendedName>
</protein>
<dbReference type="GO" id="GO:0016020">
    <property type="term" value="C:membrane"/>
    <property type="evidence" value="ECO:0007669"/>
    <property type="project" value="UniProtKB-SubCell"/>
</dbReference>
<evidence type="ECO:0000256" key="2">
    <source>
        <dbReference type="ARBA" id="ARBA00010617"/>
    </source>
</evidence>
<dbReference type="InterPro" id="IPR017972">
    <property type="entry name" value="Cyt_P450_CS"/>
</dbReference>
<dbReference type="PROSITE" id="PS00086">
    <property type="entry name" value="CYTOCHROME_P450"/>
    <property type="match status" value="1"/>
</dbReference>
<evidence type="ECO:0000256" key="6">
    <source>
        <dbReference type="ARBA" id="ARBA00022989"/>
    </source>
</evidence>
<evidence type="ECO:0000256" key="12">
    <source>
        <dbReference type="RuleBase" id="RU000461"/>
    </source>
</evidence>
<accession>A0AAV8U8B1</accession>
<dbReference type="Pfam" id="PF00067">
    <property type="entry name" value="p450"/>
    <property type="match status" value="1"/>
</dbReference>
<keyword evidence="4 13" id="KW-0812">Transmembrane</keyword>
<dbReference type="PANTHER" id="PTHR24282:SF135">
    <property type="entry name" value="CYTOCHROME P450 709B2"/>
    <property type="match status" value="1"/>
</dbReference>